<name>A0AAV1EUK1_XYRNO</name>
<proteinExistence type="predicted"/>
<gene>
    <name evidence="2" type="ORF">XNOV1_A001306</name>
</gene>
<feature type="compositionally biased region" description="Basic and acidic residues" evidence="1">
    <location>
        <begin position="122"/>
        <end position="138"/>
    </location>
</feature>
<evidence type="ECO:0000313" key="2">
    <source>
        <dbReference type="EMBL" id="CAJ1052202.1"/>
    </source>
</evidence>
<accession>A0AAV1EUK1</accession>
<keyword evidence="3" id="KW-1185">Reference proteome</keyword>
<protein>
    <submittedName>
        <fullName evidence="2">Uncharacterized protein</fullName>
    </submittedName>
</protein>
<feature type="region of interest" description="Disordered" evidence="1">
    <location>
        <begin position="94"/>
        <end position="138"/>
    </location>
</feature>
<evidence type="ECO:0000256" key="1">
    <source>
        <dbReference type="SAM" id="MobiDB-lite"/>
    </source>
</evidence>
<dbReference type="Proteomes" id="UP001178508">
    <property type="component" value="Chromosome 3"/>
</dbReference>
<reference evidence="2" key="1">
    <citation type="submission" date="2023-08" db="EMBL/GenBank/DDBJ databases">
        <authorList>
            <person name="Alioto T."/>
            <person name="Alioto T."/>
            <person name="Gomez Garrido J."/>
        </authorList>
    </citation>
    <scope>NUCLEOTIDE SEQUENCE</scope>
</reference>
<organism evidence="2 3">
    <name type="scientific">Xyrichtys novacula</name>
    <name type="common">Pearly razorfish</name>
    <name type="synonym">Hemipteronotus novacula</name>
    <dbReference type="NCBI Taxonomy" id="13765"/>
    <lineage>
        <taxon>Eukaryota</taxon>
        <taxon>Metazoa</taxon>
        <taxon>Chordata</taxon>
        <taxon>Craniata</taxon>
        <taxon>Vertebrata</taxon>
        <taxon>Euteleostomi</taxon>
        <taxon>Actinopterygii</taxon>
        <taxon>Neopterygii</taxon>
        <taxon>Teleostei</taxon>
        <taxon>Neoteleostei</taxon>
        <taxon>Acanthomorphata</taxon>
        <taxon>Eupercaria</taxon>
        <taxon>Labriformes</taxon>
        <taxon>Labridae</taxon>
        <taxon>Xyrichtys</taxon>
    </lineage>
</organism>
<dbReference type="EMBL" id="OY660866">
    <property type="protein sequence ID" value="CAJ1052202.1"/>
    <property type="molecule type" value="Genomic_DNA"/>
</dbReference>
<sequence length="138" mass="15536">MGPKPPACVICDMKSEIESCVGTVGARLASTWGEERQRKLLGILRTTSSDSDILFDVLECFLRRILGRFLTLSFLRDEAEQWICVLKQLKGPSMFAEKKHKRGSSKKDKGMDVSSEEDGESSTEKERKTHPLGERESQ</sequence>
<evidence type="ECO:0000313" key="3">
    <source>
        <dbReference type="Proteomes" id="UP001178508"/>
    </source>
</evidence>
<dbReference type="AlphaFoldDB" id="A0AAV1EUK1"/>